<proteinExistence type="predicted"/>
<gene>
    <name evidence="1" type="ORF">QQ91_006700</name>
</gene>
<dbReference type="PANTHER" id="PTHR46191:SF2">
    <property type="entry name" value="HALOACID DEHALOGENASE-LIKE HYDROLASE DOMAIN-CONTAINING PROTEIN 3"/>
    <property type="match status" value="1"/>
</dbReference>
<dbReference type="SUPFAM" id="SSF56784">
    <property type="entry name" value="HAD-like"/>
    <property type="match status" value="1"/>
</dbReference>
<dbReference type="CDD" id="cd16415">
    <property type="entry name" value="HAD_dREG-2_like"/>
    <property type="match status" value="1"/>
</dbReference>
<dbReference type="InterPro" id="IPR011949">
    <property type="entry name" value="HAD-SF_hydro_IA_REG-2-like"/>
</dbReference>
<protein>
    <submittedName>
        <fullName evidence="1">HAD-IA family hydrolase</fullName>
    </submittedName>
</protein>
<reference evidence="1" key="3">
    <citation type="submission" date="2020-02" db="EMBL/GenBank/DDBJ databases">
        <authorList>
            <person name="Sarangi A.N."/>
            <person name="Ghosh S."/>
            <person name="Mukherjee M."/>
            <person name="Tripathy S."/>
        </authorList>
    </citation>
    <scope>NUCLEOTIDE SEQUENCE</scope>
    <source>
        <strain evidence="1">BDU141951</strain>
    </source>
</reference>
<keyword evidence="1" id="KW-0378">Hydrolase</keyword>
<dbReference type="Gene3D" id="3.40.50.1000">
    <property type="entry name" value="HAD superfamily/HAD-like"/>
    <property type="match status" value="1"/>
</dbReference>
<organism evidence="1">
    <name type="scientific">Lyngbya confervoides BDU141951</name>
    <dbReference type="NCBI Taxonomy" id="1574623"/>
    <lineage>
        <taxon>Bacteria</taxon>
        <taxon>Bacillati</taxon>
        <taxon>Cyanobacteriota</taxon>
        <taxon>Cyanophyceae</taxon>
        <taxon>Oscillatoriophycideae</taxon>
        <taxon>Oscillatoriales</taxon>
        <taxon>Microcoleaceae</taxon>
        <taxon>Lyngbya</taxon>
    </lineage>
</organism>
<dbReference type="InterPro" id="IPR006439">
    <property type="entry name" value="HAD-SF_hydro_IA"/>
</dbReference>
<dbReference type="Gene3D" id="1.10.150.720">
    <property type="entry name" value="Haloacid dehalogenase-like hydrolase"/>
    <property type="match status" value="1"/>
</dbReference>
<evidence type="ECO:0000313" key="1">
    <source>
        <dbReference type="EMBL" id="NEV66802.1"/>
    </source>
</evidence>
<dbReference type="PANTHER" id="PTHR46191">
    <property type="match status" value="1"/>
</dbReference>
<dbReference type="SFLD" id="SFLDS00003">
    <property type="entry name" value="Haloacid_Dehalogenase"/>
    <property type="match status" value="1"/>
</dbReference>
<name>A0A0C1Y1I6_9CYAN</name>
<dbReference type="AlphaFoldDB" id="A0A0C1Y1I6"/>
<dbReference type="InterPro" id="IPR044924">
    <property type="entry name" value="HAD-SF_hydro_IA_REG-2-like_cap"/>
</dbReference>
<comment type="caution">
    <text evidence="1">The sequence shown here is derived from an EMBL/GenBank/DDBJ whole genome shotgun (WGS) entry which is preliminary data.</text>
</comment>
<dbReference type="InterPro" id="IPR036412">
    <property type="entry name" value="HAD-like_sf"/>
</dbReference>
<accession>A0A0C1Y1I6</accession>
<dbReference type="EMBL" id="JTHE02000003">
    <property type="protein sequence ID" value="NEV66802.1"/>
    <property type="molecule type" value="Genomic_DNA"/>
</dbReference>
<dbReference type="NCBIfam" id="TIGR02252">
    <property type="entry name" value="DREG-2"/>
    <property type="match status" value="1"/>
</dbReference>
<dbReference type="NCBIfam" id="TIGR01549">
    <property type="entry name" value="HAD-SF-IA-v1"/>
    <property type="match status" value="1"/>
</dbReference>
<dbReference type="InterPro" id="IPR051828">
    <property type="entry name" value="HAD-like_hydrolase_domain"/>
</dbReference>
<dbReference type="GO" id="GO:0016787">
    <property type="term" value="F:hydrolase activity"/>
    <property type="evidence" value="ECO:0007669"/>
    <property type="project" value="UniProtKB-KW"/>
</dbReference>
<dbReference type="InterPro" id="IPR023214">
    <property type="entry name" value="HAD_sf"/>
</dbReference>
<dbReference type="Pfam" id="PF00702">
    <property type="entry name" value="Hydrolase"/>
    <property type="match status" value="1"/>
</dbReference>
<sequence>MEQPKVIFLDAVGTLFGVNGSVGQAYATIAERFNVDADPVALNDAFFKQFGDAEAMAFPGVETTQIPALEYQWWRAIAEKTFADVDQLEAFEDFDAFFTDLYAYFAGAEPWIVYPDAYHSLERWKAKGIELGVISNFDSRLFTVLDSLALADFFTTVTISSEVGAAKPDPQIFAAALAKHDCEPADAWHVGDSYGDDFEGAKGAGLRAIWLQRPEETITKYSDQPPRL</sequence>
<reference evidence="1" key="1">
    <citation type="submission" date="2014-11" db="EMBL/GenBank/DDBJ databases">
        <authorList>
            <person name="Malar M.C."/>
            <person name="Sen D."/>
            <person name="Tripathy S."/>
        </authorList>
    </citation>
    <scope>NUCLEOTIDE SEQUENCE</scope>
    <source>
        <strain evidence="1">BDU141951</strain>
    </source>
</reference>
<dbReference type="SFLD" id="SFLDG01129">
    <property type="entry name" value="C1.5:_HAD__Beta-PGM__Phosphata"/>
    <property type="match status" value="1"/>
</dbReference>
<reference evidence="1" key="2">
    <citation type="journal article" date="2015" name="Genome Announc.">
        <title>Draft Genome Sequence of Filamentous Marine Cyanobacterium Lyngbya confervoides Strain BDU141951.</title>
        <authorList>
            <person name="Chandrababunaidu M.M."/>
            <person name="Sen D."/>
            <person name="Tripathy S."/>
        </authorList>
    </citation>
    <scope>NUCLEOTIDE SEQUENCE</scope>
    <source>
        <strain evidence="1">BDU141951</strain>
    </source>
</reference>
<dbReference type="PRINTS" id="PR00413">
    <property type="entry name" value="HADHALOGNASE"/>
</dbReference>